<evidence type="ECO:0000256" key="1">
    <source>
        <dbReference type="ARBA" id="ARBA00022553"/>
    </source>
</evidence>
<dbReference type="InterPro" id="IPR039420">
    <property type="entry name" value="WalR-like"/>
</dbReference>
<dbReference type="CDD" id="cd00383">
    <property type="entry name" value="trans_reg_C"/>
    <property type="match status" value="1"/>
</dbReference>
<dbReference type="PROSITE" id="PS51755">
    <property type="entry name" value="OMPR_PHOB"/>
    <property type="match status" value="1"/>
</dbReference>
<dbReference type="CDD" id="cd17574">
    <property type="entry name" value="REC_OmpR"/>
    <property type="match status" value="1"/>
</dbReference>
<dbReference type="GO" id="GO:0006355">
    <property type="term" value="P:regulation of DNA-templated transcription"/>
    <property type="evidence" value="ECO:0007669"/>
    <property type="project" value="InterPro"/>
</dbReference>
<gene>
    <name evidence="6" type="ORF">MNBD_BACTEROID06-1420</name>
</gene>
<dbReference type="GO" id="GO:0000156">
    <property type="term" value="F:phosphorelay response regulator activity"/>
    <property type="evidence" value="ECO:0007669"/>
    <property type="project" value="TreeGrafter"/>
</dbReference>
<evidence type="ECO:0000256" key="2">
    <source>
        <dbReference type="ARBA" id="ARBA00023012"/>
    </source>
</evidence>
<dbReference type="PANTHER" id="PTHR48111">
    <property type="entry name" value="REGULATOR OF RPOS"/>
    <property type="match status" value="1"/>
</dbReference>
<dbReference type="PANTHER" id="PTHR48111:SF40">
    <property type="entry name" value="PHOSPHATE REGULON TRANSCRIPTIONAL REGULATORY PROTEIN PHOB"/>
    <property type="match status" value="1"/>
</dbReference>
<dbReference type="GO" id="GO:0005829">
    <property type="term" value="C:cytosol"/>
    <property type="evidence" value="ECO:0007669"/>
    <property type="project" value="TreeGrafter"/>
</dbReference>
<feature type="non-terminal residue" evidence="6">
    <location>
        <position position="1"/>
    </location>
</feature>
<dbReference type="EMBL" id="UOES01000415">
    <property type="protein sequence ID" value="VAW28519.1"/>
    <property type="molecule type" value="Genomic_DNA"/>
</dbReference>
<organism evidence="6">
    <name type="scientific">hydrothermal vent metagenome</name>
    <dbReference type="NCBI Taxonomy" id="652676"/>
    <lineage>
        <taxon>unclassified sequences</taxon>
        <taxon>metagenomes</taxon>
        <taxon>ecological metagenomes</taxon>
    </lineage>
</organism>
<evidence type="ECO:0000313" key="6">
    <source>
        <dbReference type="EMBL" id="VAW28519.1"/>
    </source>
</evidence>
<dbReference type="SUPFAM" id="SSF46894">
    <property type="entry name" value="C-terminal effector domain of the bipartite response regulators"/>
    <property type="match status" value="1"/>
</dbReference>
<protein>
    <submittedName>
        <fullName evidence="6">Transcriptional regulatory protein rprY</fullName>
    </submittedName>
</protein>
<keyword evidence="3" id="KW-0238">DNA-binding</keyword>
<dbReference type="Gene3D" id="6.10.250.690">
    <property type="match status" value="1"/>
</dbReference>
<name>A0A3B0UV84_9ZZZZ</name>
<evidence type="ECO:0000259" key="5">
    <source>
        <dbReference type="PROSITE" id="PS51755"/>
    </source>
</evidence>
<keyword evidence="1" id="KW-0597">Phosphoprotein</keyword>
<dbReference type="Pfam" id="PF00486">
    <property type="entry name" value="Trans_reg_C"/>
    <property type="match status" value="1"/>
</dbReference>
<dbReference type="PROSITE" id="PS50110">
    <property type="entry name" value="RESPONSE_REGULATORY"/>
    <property type="match status" value="1"/>
</dbReference>
<dbReference type="SUPFAM" id="SSF52172">
    <property type="entry name" value="CheY-like"/>
    <property type="match status" value="1"/>
</dbReference>
<sequence length="217" mass="24967">DTNLGQILSEYLIMKGYQSFLFRDGEEGLAAFKTQPFDCCLLDVMMPKMDGYTLAKEIRKINSQVPFLFLTAKSMKEDKLNGFKLGAEDYITKPFSMEELLMRLNVIFRRGNRAEIDKVDVFTLGKIKFDNKNQVLTYKDNTTKLTSKEAALLNLLCQNLDSTLDRRAALKIIWGDDSYFNARSMDVYIAKLRKHLKLEPSIKIITIHGQGFRLVQD</sequence>
<accession>A0A3B0UV84</accession>
<dbReference type="SMART" id="SM00862">
    <property type="entry name" value="Trans_reg_C"/>
    <property type="match status" value="1"/>
</dbReference>
<dbReference type="Gene3D" id="1.10.10.10">
    <property type="entry name" value="Winged helix-like DNA-binding domain superfamily/Winged helix DNA-binding domain"/>
    <property type="match status" value="1"/>
</dbReference>
<keyword evidence="2" id="KW-0902">Two-component regulatory system</keyword>
<dbReference type="GO" id="GO:0032993">
    <property type="term" value="C:protein-DNA complex"/>
    <property type="evidence" value="ECO:0007669"/>
    <property type="project" value="TreeGrafter"/>
</dbReference>
<dbReference type="InterPro" id="IPR036388">
    <property type="entry name" value="WH-like_DNA-bd_sf"/>
</dbReference>
<evidence type="ECO:0000256" key="3">
    <source>
        <dbReference type="ARBA" id="ARBA00023125"/>
    </source>
</evidence>
<dbReference type="AlphaFoldDB" id="A0A3B0UV84"/>
<dbReference type="SMART" id="SM00448">
    <property type="entry name" value="REC"/>
    <property type="match status" value="1"/>
</dbReference>
<reference evidence="6" key="1">
    <citation type="submission" date="2018-06" db="EMBL/GenBank/DDBJ databases">
        <authorList>
            <person name="Zhirakovskaya E."/>
        </authorList>
    </citation>
    <scope>NUCLEOTIDE SEQUENCE</scope>
</reference>
<proteinExistence type="predicted"/>
<evidence type="ECO:0000259" key="4">
    <source>
        <dbReference type="PROSITE" id="PS50110"/>
    </source>
</evidence>
<dbReference type="InterPro" id="IPR001789">
    <property type="entry name" value="Sig_transdc_resp-reg_receiver"/>
</dbReference>
<dbReference type="InterPro" id="IPR011006">
    <property type="entry name" value="CheY-like_superfamily"/>
</dbReference>
<feature type="domain" description="OmpR/PhoB-type" evidence="5">
    <location>
        <begin position="119"/>
        <end position="216"/>
    </location>
</feature>
<dbReference type="InterPro" id="IPR001867">
    <property type="entry name" value="OmpR/PhoB-type_DNA-bd"/>
</dbReference>
<feature type="domain" description="Response regulatory" evidence="4">
    <location>
        <begin position="1"/>
        <end position="108"/>
    </location>
</feature>
<dbReference type="InterPro" id="IPR016032">
    <property type="entry name" value="Sig_transdc_resp-reg_C-effctor"/>
</dbReference>
<dbReference type="GO" id="GO:0000976">
    <property type="term" value="F:transcription cis-regulatory region binding"/>
    <property type="evidence" value="ECO:0007669"/>
    <property type="project" value="TreeGrafter"/>
</dbReference>
<dbReference type="Pfam" id="PF00072">
    <property type="entry name" value="Response_reg"/>
    <property type="match status" value="1"/>
</dbReference>
<dbReference type="Gene3D" id="3.40.50.2300">
    <property type="match status" value="1"/>
</dbReference>